<keyword evidence="3" id="KW-1185">Reference proteome</keyword>
<accession>A1ZLF6</accession>
<dbReference type="Proteomes" id="UP000004095">
    <property type="component" value="Unassembled WGS sequence"/>
</dbReference>
<proteinExistence type="predicted"/>
<gene>
    <name evidence="2" type="ORF">M23134_07808</name>
</gene>
<keyword evidence="1" id="KW-1133">Transmembrane helix</keyword>
<feature type="transmembrane region" description="Helical" evidence="1">
    <location>
        <begin position="12"/>
        <end position="32"/>
    </location>
</feature>
<protein>
    <submittedName>
        <fullName evidence="2">Membrane protein, putative</fullName>
    </submittedName>
</protein>
<name>A1ZLF6_MICM2</name>
<keyword evidence="1" id="KW-0812">Transmembrane</keyword>
<evidence type="ECO:0000313" key="2">
    <source>
        <dbReference type="EMBL" id="EAY28710.1"/>
    </source>
</evidence>
<feature type="transmembrane region" description="Helical" evidence="1">
    <location>
        <begin position="275"/>
        <end position="298"/>
    </location>
</feature>
<feature type="transmembrane region" description="Helical" evidence="1">
    <location>
        <begin position="240"/>
        <end position="263"/>
    </location>
</feature>
<dbReference type="eggNOG" id="ENOG5032QFA">
    <property type="taxonomic scope" value="Bacteria"/>
</dbReference>
<feature type="transmembrane region" description="Helical" evidence="1">
    <location>
        <begin position="100"/>
        <end position="121"/>
    </location>
</feature>
<dbReference type="EMBL" id="AAWS01000014">
    <property type="protein sequence ID" value="EAY28710.1"/>
    <property type="molecule type" value="Genomic_DNA"/>
</dbReference>
<comment type="caution">
    <text evidence="2">The sequence shown here is derived from an EMBL/GenBank/DDBJ whole genome shotgun (WGS) entry which is preliminary data.</text>
</comment>
<dbReference type="AlphaFoldDB" id="A1ZLF6"/>
<organism evidence="2 3">
    <name type="scientific">Microscilla marina ATCC 23134</name>
    <dbReference type="NCBI Taxonomy" id="313606"/>
    <lineage>
        <taxon>Bacteria</taxon>
        <taxon>Pseudomonadati</taxon>
        <taxon>Bacteroidota</taxon>
        <taxon>Cytophagia</taxon>
        <taxon>Cytophagales</taxon>
        <taxon>Microscillaceae</taxon>
        <taxon>Microscilla</taxon>
    </lineage>
</organism>
<sequence length="313" mass="37408">MLQFRARQLFRYMQEIGLLRVIVLLIAITIFLPRLALELWMKNPYYLAWFWGFILASIHFKRPDHHFLKRLGVRWQWLFCVEYSILSLTFIIIFAYKHYWVVSLSLLLEGLVLPFIPQLSVRHRVYKKIHWWDSKTFWSPLHFEWISGVRQRFPYLATLWLLGVVFCAFAPVAPIITFLLTLVAVQFYLLCEPKEMVEIFKCSAHRFVQWKIAQTLRLFGLLNAPFWIGFLIFNPTYWFVLPAVGFVSTLLLTLAVVLKYASYTPNEDLSHNNTLMTMAIMFCFLPPFSFLVNIFWVIRYYRRAINNMQDYLS</sequence>
<feature type="transmembrane region" description="Helical" evidence="1">
    <location>
        <begin position="159"/>
        <end position="189"/>
    </location>
</feature>
<keyword evidence="1" id="KW-0472">Membrane</keyword>
<feature type="transmembrane region" description="Helical" evidence="1">
    <location>
        <begin position="44"/>
        <end position="60"/>
    </location>
</feature>
<reference evidence="2 3" key="1">
    <citation type="submission" date="2007-01" db="EMBL/GenBank/DDBJ databases">
        <authorList>
            <person name="Haygood M."/>
            <person name="Podell S."/>
            <person name="Anderson C."/>
            <person name="Hopkinson B."/>
            <person name="Roe K."/>
            <person name="Barbeau K."/>
            <person name="Gaasterland T."/>
            <person name="Ferriera S."/>
            <person name="Johnson J."/>
            <person name="Kravitz S."/>
            <person name="Beeson K."/>
            <person name="Sutton G."/>
            <person name="Rogers Y.-H."/>
            <person name="Friedman R."/>
            <person name="Frazier M."/>
            <person name="Venter J.C."/>
        </authorList>
    </citation>
    <scope>NUCLEOTIDE SEQUENCE [LARGE SCALE GENOMIC DNA]</scope>
    <source>
        <strain evidence="2 3">ATCC 23134</strain>
    </source>
</reference>
<feature type="transmembrane region" description="Helical" evidence="1">
    <location>
        <begin position="72"/>
        <end position="94"/>
    </location>
</feature>
<evidence type="ECO:0000313" key="3">
    <source>
        <dbReference type="Proteomes" id="UP000004095"/>
    </source>
</evidence>
<evidence type="ECO:0000256" key="1">
    <source>
        <dbReference type="SAM" id="Phobius"/>
    </source>
</evidence>
<feature type="transmembrane region" description="Helical" evidence="1">
    <location>
        <begin position="216"/>
        <end position="233"/>
    </location>
</feature>